<proteinExistence type="predicted"/>
<evidence type="ECO:0000313" key="3">
    <source>
        <dbReference type="Proteomes" id="UP000504636"/>
    </source>
</evidence>
<evidence type="ECO:0000256" key="1">
    <source>
        <dbReference type="SAM" id="MobiDB-lite"/>
    </source>
</evidence>
<accession>A0A6A6Y909</accession>
<feature type="compositionally biased region" description="Low complexity" evidence="1">
    <location>
        <begin position="67"/>
        <end position="78"/>
    </location>
</feature>
<dbReference type="EMBL" id="MU003710">
    <property type="protein sequence ID" value="KAF2805033.1"/>
    <property type="molecule type" value="Genomic_DNA"/>
</dbReference>
<feature type="compositionally biased region" description="Pro residues" evidence="1">
    <location>
        <begin position="35"/>
        <end position="46"/>
    </location>
</feature>
<organism evidence="2">
    <name type="scientific">Mytilinidion resinicola</name>
    <dbReference type="NCBI Taxonomy" id="574789"/>
    <lineage>
        <taxon>Eukaryota</taxon>
        <taxon>Fungi</taxon>
        <taxon>Dikarya</taxon>
        <taxon>Ascomycota</taxon>
        <taxon>Pezizomycotina</taxon>
        <taxon>Dothideomycetes</taxon>
        <taxon>Pleosporomycetidae</taxon>
        <taxon>Mytilinidiales</taxon>
        <taxon>Mytilinidiaceae</taxon>
        <taxon>Mytilinidion</taxon>
    </lineage>
</organism>
<dbReference type="AlphaFoldDB" id="A0A6A6Y909"/>
<reference evidence="2 4" key="1">
    <citation type="journal article" date="2020" name="Stud. Mycol.">
        <title>101 Dothideomycetes genomes: a test case for predicting lifestyles and emergence of pathogens.</title>
        <authorList>
            <person name="Haridas S."/>
            <person name="Albert R."/>
            <person name="Binder M."/>
            <person name="Bloem J."/>
            <person name="Labutti K."/>
            <person name="Salamov A."/>
            <person name="Andreopoulos B."/>
            <person name="Baker S."/>
            <person name="Barry K."/>
            <person name="Bills G."/>
            <person name="Bluhm B."/>
            <person name="Cannon C."/>
            <person name="Castanera R."/>
            <person name="Culley D."/>
            <person name="Daum C."/>
            <person name="Ezra D."/>
            <person name="Gonzalez J."/>
            <person name="Henrissat B."/>
            <person name="Kuo A."/>
            <person name="Liang C."/>
            <person name="Lipzen A."/>
            <person name="Lutzoni F."/>
            <person name="Magnuson J."/>
            <person name="Mondo S."/>
            <person name="Nolan M."/>
            <person name="Ohm R."/>
            <person name="Pangilinan J."/>
            <person name="Park H.-J."/>
            <person name="Ramirez L."/>
            <person name="Alfaro M."/>
            <person name="Sun H."/>
            <person name="Tritt A."/>
            <person name="Yoshinaga Y."/>
            <person name="Zwiers L.-H."/>
            <person name="Turgeon B."/>
            <person name="Goodwin S."/>
            <person name="Spatafora J."/>
            <person name="Crous P."/>
            <person name="Grigoriev I."/>
        </authorList>
    </citation>
    <scope>NUCLEOTIDE SEQUENCE</scope>
    <source>
        <strain evidence="2 4">CBS 304.34</strain>
    </source>
</reference>
<feature type="compositionally biased region" description="Basic and acidic residues" evidence="1">
    <location>
        <begin position="81"/>
        <end position="98"/>
    </location>
</feature>
<reference evidence="4" key="3">
    <citation type="submission" date="2025-04" db="UniProtKB">
        <authorList>
            <consortium name="RefSeq"/>
        </authorList>
    </citation>
    <scope>IDENTIFICATION</scope>
    <source>
        <strain evidence="4">CBS 304.34</strain>
    </source>
</reference>
<evidence type="ECO:0000313" key="2">
    <source>
        <dbReference type="EMBL" id="KAF2805033.1"/>
    </source>
</evidence>
<protein>
    <submittedName>
        <fullName evidence="2 4">Uncharacterized protein</fullName>
    </submittedName>
</protein>
<gene>
    <name evidence="2 4" type="ORF">BDZ99DRAFT_524759</name>
</gene>
<name>A0A6A6Y909_9PEZI</name>
<dbReference type="RefSeq" id="XP_033571997.1">
    <property type="nucleotide sequence ID" value="XM_033725932.1"/>
</dbReference>
<feature type="region of interest" description="Disordered" evidence="1">
    <location>
        <begin position="1"/>
        <end position="103"/>
    </location>
</feature>
<keyword evidence="3" id="KW-1185">Reference proteome</keyword>
<reference evidence="4" key="2">
    <citation type="submission" date="2020-04" db="EMBL/GenBank/DDBJ databases">
        <authorList>
            <consortium name="NCBI Genome Project"/>
        </authorList>
    </citation>
    <scope>NUCLEOTIDE SEQUENCE</scope>
    <source>
        <strain evidence="4">CBS 304.34</strain>
    </source>
</reference>
<dbReference type="OrthoDB" id="3799784at2759"/>
<dbReference type="GeneID" id="54466825"/>
<dbReference type="Proteomes" id="UP000504636">
    <property type="component" value="Unplaced"/>
</dbReference>
<sequence>MSSPNSTSPPTTPSLQPELSAPEEPLFTEINIPLPALPASPSPSPSKPRHRSISLSSLSFHRHDSSSSHTSHQSPSHTHTAKPDEKRAAGLATIKEHQTSALRSRTQTLGALAVAPAVLMLSAELFTPGSGG</sequence>
<evidence type="ECO:0000313" key="4">
    <source>
        <dbReference type="RefSeq" id="XP_033571997.1"/>
    </source>
</evidence>